<dbReference type="InterPro" id="IPR036661">
    <property type="entry name" value="Luciferase-like_sf"/>
</dbReference>
<evidence type="ECO:0000256" key="4">
    <source>
        <dbReference type="ARBA" id="ARBA00023033"/>
    </source>
</evidence>
<keyword evidence="4" id="KW-0503">Monooxygenase</keyword>
<evidence type="ECO:0000256" key="1">
    <source>
        <dbReference type="ARBA" id="ARBA00010426"/>
    </source>
</evidence>
<dbReference type="Proteomes" id="UP000219327">
    <property type="component" value="Unassembled WGS sequence"/>
</dbReference>
<evidence type="ECO:0000256" key="3">
    <source>
        <dbReference type="ARBA" id="ARBA00023002"/>
    </source>
</evidence>
<dbReference type="AlphaFoldDB" id="A0A2A5WL22"/>
<feature type="compositionally biased region" description="Basic residues" evidence="5">
    <location>
        <begin position="487"/>
        <end position="497"/>
    </location>
</feature>
<dbReference type="GO" id="GO:0004497">
    <property type="term" value="F:monooxygenase activity"/>
    <property type="evidence" value="ECO:0007669"/>
    <property type="project" value="UniProtKB-KW"/>
</dbReference>
<keyword evidence="3" id="KW-0560">Oxidoreductase</keyword>
<comment type="caution">
    <text evidence="7">The sequence shown here is derived from an EMBL/GenBank/DDBJ whole genome shotgun (WGS) entry which is preliminary data.</text>
</comment>
<accession>A0A2A5WL22</accession>
<dbReference type="GO" id="GO:0016705">
    <property type="term" value="F:oxidoreductase activity, acting on paired donors, with incorporation or reduction of molecular oxygen"/>
    <property type="evidence" value="ECO:0007669"/>
    <property type="project" value="InterPro"/>
</dbReference>
<dbReference type="InterPro" id="IPR011251">
    <property type="entry name" value="Luciferase-like_dom"/>
</dbReference>
<feature type="domain" description="Luciferase-like" evidence="6">
    <location>
        <begin position="9"/>
        <end position="314"/>
    </location>
</feature>
<dbReference type="PANTHER" id="PTHR30137">
    <property type="entry name" value="LUCIFERASE-LIKE MONOOXYGENASE"/>
    <property type="match status" value="1"/>
</dbReference>
<comment type="similarity">
    <text evidence="1">Belongs to the bacterial luciferase oxidoreductase family.</text>
</comment>
<dbReference type="InterPro" id="IPR050766">
    <property type="entry name" value="Bact_Lucif_Oxidored"/>
</dbReference>
<evidence type="ECO:0000256" key="5">
    <source>
        <dbReference type="SAM" id="MobiDB-lite"/>
    </source>
</evidence>
<dbReference type="Gene3D" id="3.20.20.30">
    <property type="entry name" value="Luciferase-like domain"/>
    <property type="match status" value="1"/>
</dbReference>
<evidence type="ECO:0000313" key="8">
    <source>
        <dbReference type="Proteomes" id="UP000219327"/>
    </source>
</evidence>
<proteinExistence type="inferred from homology"/>
<evidence type="ECO:0000256" key="2">
    <source>
        <dbReference type="ARBA" id="ARBA00022630"/>
    </source>
</evidence>
<evidence type="ECO:0000313" key="7">
    <source>
        <dbReference type="EMBL" id="PDH36968.1"/>
    </source>
</evidence>
<dbReference type="EMBL" id="NTKD01000055">
    <property type="protein sequence ID" value="PDH36968.1"/>
    <property type="molecule type" value="Genomic_DNA"/>
</dbReference>
<dbReference type="SUPFAM" id="SSF51679">
    <property type="entry name" value="Bacterial luciferase-like"/>
    <property type="match status" value="1"/>
</dbReference>
<evidence type="ECO:0000259" key="6">
    <source>
        <dbReference type="Pfam" id="PF00296"/>
    </source>
</evidence>
<dbReference type="Pfam" id="PF00296">
    <property type="entry name" value="Bac_luciferase"/>
    <property type="match status" value="1"/>
</dbReference>
<dbReference type="GO" id="GO:0005829">
    <property type="term" value="C:cytosol"/>
    <property type="evidence" value="ECO:0007669"/>
    <property type="project" value="TreeGrafter"/>
</dbReference>
<keyword evidence="2" id="KW-0285">Flavoprotein</keyword>
<feature type="region of interest" description="Disordered" evidence="5">
    <location>
        <begin position="411"/>
        <end position="497"/>
    </location>
</feature>
<dbReference type="PANTHER" id="PTHR30137:SF16">
    <property type="entry name" value="BLL0895 PROTEIN"/>
    <property type="match status" value="1"/>
</dbReference>
<organism evidence="7 8">
    <name type="scientific">OM182 bacterium MED-G24</name>
    <dbReference type="NCBI Taxonomy" id="1986255"/>
    <lineage>
        <taxon>Bacteria</taxon>
        <taxon>Pseudomonadati</taxon>
        <taxon>Pseudomonadota</taxon>
        <taxon>Gammaproteobacteria</taxon>
        <taxon>OMG group</taxon>
        <taxon>OM182 clade</taxon>
    </lineage>
</organism>
<gene>
    <name evidence="7" type="ORF">CNE99_08775</name>
</gene>
<name>A0A2A5WL22_9GAMM</name>
<reference evidence="7 8" key="1">
    <citation type="submission" date="2017-08" db="EMBL/GenBank/DDBJ databases">
        <title>Fine stratification of microbial communities through a metagenomic profile of the photic zone.</title>
        <authorList>
            <person name="Haro-Moreno J.M."/>
            <person name="Lopez-Perez M."/>
            <person name="De La Torre J."/>
            <person name="Picazo A."/>
            <person name="Camacho A."/>
            <person name="Rodriguez-Valera F."/>
        </authorList>
    </citation>
    <scope>NUCLEOTIDE SEQUENCE [LARGE SCALE GENOMIC DNA]</scope>
    <source>
        <strain evidence="7">MED-G24</strain>
    </source>
</reference>
<sequence>MANTSQAKMKFGAFLAPHHPIGESFTLQLQGDLELVALMDRLGFDEFWCGEHHSTGWETIASPELFLAAAAERTERIRLGTGVVSLPYHHPFHVAQRMVQLDHQSRGRAIFGSGPGALPSDAYTLGIDPMLLRDRQDEAMGVIRRLLDGDDRFTYECDWFTLRDAKLQVLPIQRHLPFAVASSVSPSGMTLAGKHGTGVLSVASTSTAGLAALPLQWSYATESAAKHGNEVDRADWRVVLNWYIAETRDKAREEARDGLMRWNNEYTTGTLAAGQGNFYKTADEAVDAMAFGKGSAIVIGTADDLVERILELTEVTGGFGTVLGFVHDWATRSNNLKNWDLVARYVIPKVNNELGPMHESSLYVRENRDVWSRATKAVVAKILENPAAHAALEKQQAATKKAQTAVRLAAHSAMEGETSPARKLRTATKTKVTGKTTRKKATTRKAASTKATRKKSVSNKTASTKTTAKKVATRKAVTMKPAATKSAVRKSTKTTRS</sequence>
<protein>
    <submittedName>
        <fullName evidence="7">LLM class flavin-dependent oxidoreductase</fullName>
    </submittedName>
</protein>